<keyword evidence="1" id="KW-0472">Membrane</keyword>
<reference evidence="3 4" key="1">
    <citation type="submission" date="2020-11" db="EMBL/GenBank/DDBJ databases">
        <title>A novel isolate from a Black sea contaminated sediment with potential to produce alkanes: Plantactinospora alkalitolerans sp. nov.</title>
        <authorList>
            <person name="Carro L."/>
            <person name="Veyisoglu A."/>
            <person name="Guven K."/>
            <person name="Schumann P."/>
            <person name="Klenk H.-P."/>
            <person name="Sahin N."/>
        </authorList>
    </citation>
    <scope>NUCLEOTIDE SEQUENCE [LARGE SCALE GENOMIC DNA]</scope>
    <source>
        <strain evidence="3 4">S1510</strain>
    </source>
</reference>
<dbReference type="EMBL" id="JADPUN010000260">
    <property type="protein sequence ID" value="MBF9133216.1"/>
    <property type="molecule type" value="Genomic_DNA"/>
</dbReference>
<feature type="domain" description="Thioredoxin" evidence="2">
    <location>
        <begin position="56"/>
        <end position="192"/>
    </location>
</feature>
<dbReference type="InterPro" id="IPR036249">
    <property type="entry name" value="Thioredoxin-like_sf"/>
</dbReference>
<keyword evidence="1" id="KW-0812">Transmembrane</keyword>
<evidence type="ECO:0000259" key="2">
    <source>
        <dbReference type="PROSITE" id="PS51352"/>
    </source>
</evidence>
<dbReference type="RefSeq" id="WP_196204719.1">
    <property type="nucleotide sequence ID" value="NZ_JADPUN010000260.1"/>
</dbReference>
<proteinExistence type="predicted"/>
<organism evidence="3 4">
    <name type="scientific">Plantactinospora alkalitolerans</name>
    <dbReference type="NCBI Taxonomy" id="2789879"/>
    <lineage>
        <taxon>Bacteria</taxon>
        <taxon>Bacillati</taxon>
        <taxon>Actinomycetota</taxon>
        <taxon>Actinomycetes</taxon>
        <taxon>Micromonosporales</taxon>
        <taxon>Micromonosporaceae</taxon>
        <taxon>Plantactinospora</taxon>
    </lineage>
</organism>
<comment type="caution">
    <text evidence="3">The sequence shown here is derived from an EMBL/GenBank/DDBJ whole genome shotgun (WGS) entry which is preliminary data.</text>
</comment>
<name>A0ABS0H4H9_9ACTN</name>
<gene>
    <name evidence="3" type="ORF">I0C86_30270</name>
</gene>
<dbReference type="PROSITE" id="PS51352">
    <property type="entry name" value="THIOREDOXIN_2"/>
    <property type="match status" value="1"/>
</dbReference>
<keyword evidence="1" id="KW-1133">Transmembrane helix</keyword>
<keyword evidence="4" id="KW-1185">Reference proteome</keyword>
<dbReference type="Proteomes" id="UP000638560">
    <property type="component" value="Unassembled WGS sequence"/>
</dbReference>
<evidence type="ECO:0000313" key="4">
    <source>
        <dbReference type="Proteomes" id="UP000638560"/>
    </source>
</evidence>
<sequence>MAYLSTAMVLFGLVATINLLFTFGVVRRLREQSAELAALRSGGLPDSALADAAVTHPVGVAVGHLDTAGVDGQRVTSTTLGTRPLVGFFSPHCEPCKEQLPAFVAHAEARPGGRDGVLAVVVGTDEETAEVVARLRPVATVVTEPDQGPVQRAFGVTGFPAFVLVEQGAVAASDFNLVPVAERDAAATPAVR</sequence>
<dbReference type="Gene3D" id="3.40.30.10">
    <property type="entry name" value="Glutaredoxin"/>
    <property type="match status" value="1"/>
</dbReference>
<feature type="transmembrane region" description="Helical" evidence="1">
    <location>
        <begin position="6"/>
        <end position="26"/>
    </location>
</feature>
<evidence type="ECO:0000313" key="3">
    <source>
        <dbReference type="EMBL" id="MBF9133216.1"/>
    </source>
</evidence>
<protein>
    <recommendedName>
        <fullName evidence="2">Thioredoxin domain-containing protein</fullName>
    </recommendedName>
</protein>
<accession>A0ABS0H4H9</accession>
<dbReference type="InterPro" id="IPR013766">
    <property type="entry name" value="Thioredoxin_domain"/>
</dbReference>
<evidence type="ECO:0000256" key="1">
    <source>
        <dbReference type="SAM" id="Phobius"/>
    </source>
</evidence>
<dbReference type="SUPFAM" id="SSF52833">
    <property type="entry name" value="Thioredoxin-like"/>
    <property type="match status" value="1"/>
</dbReference>